<accession>A0AAC9JBB6</accession>
<keyword evidence="1" id="KW-0732">Signal</keyword>
<proteinExistence type="predicted"/>
<evidence type="ECO:0000256" key="2">
    <source>
        <dbReference type="SAM" id="Phobius"/>
    </source>
</evidence>
<evidence type="ECO:0000313" key="3">
    <source>
        <dbReference type="EMBL" id="APD90565.1"/>
    </source>
</evidence>
<evidence type="ECO:0000256" key="1">
    <source>
        <dbReference type="ARBA" id="ARBA00022729"/>
    </source>
</evidence>
<gene>
    <name evidence="3" type="ORF">BM524_12585</name>
</gene>
<sequence>MTLSANFTLNFFFVIFLCQIKGLIFGLIFAIKKQKKYLSINGGLSEMDELKTNSSASRRKFVKRAAAGTALLSLPARSVWANGTVNSIVASGHGSDWASGERVMLRSHGYWKKNIPNSDKVTFNSVFGFEAVDDSGNLIKLPTYSGGFKEPKLHHFLKSEGDRGVSIDGVTNNTDVFVKQTSRTDTPGNPVNKFDLSGPNNVNCHIVSMYLNAKYHGMHGVHYPVLASFGSLQNYVDYLSGLYSSNAGKLGVELAAIIDQCQNGCIASEVTV</sequence>
<dbReference type="InterPro" id="IPR019546">
    <property type="entry name" value="TAT_signal_bac_arc"/>
</dbReference>
<dbReference type="EMBL" id="CP018024">
    <property type="protein sequence ID" value="APD90565.1"/>
    <property type="molecule type" value="Genomic_DNA"/>
</dbReference>
<protein>
    <submittedName>
        <fullName evidence="3">Uncharacterized protein</fullName>
    </submittedName>
</protein>
<dbReference type="Proteomes" id="UP000182101">
    <property type="component" value="Chromosome"/>
</dbReference>
<name>A0AAC9JBB6_9ALTE</name>
<keyword evidence="2" id="KW-1133">Transmembrane helix</keyword>
<evidence type="ECO:0000313" key="4">
    <source>
        <dbReference type="Proteomes" id="UP000182101"/>
    </source>
</evidence>
<dbReference type="AlphaFoldDB" id="A0AAC9JBB6"/>
<keyword evidence="2" id="KW-0472">Membrane</keyword>
<reference evidence="3 4" key="1">
    <citation type="submission" date="2016-11" db="EMBL/GenBank/DDBJ databases">
        <title>Networking in microbes: conjugative elements and plasmids in the genus Alteromonas.</title>
        <authorList>
            <person name="Lopez-Perez M."/>
            <person name="Ramon-Marco N."/>
            <person name="Rodriguez-Valera F."/>
        </authorList>
    </citation>
    <scope>NUCLEOTIDE SEQUENCE [LARGE SCALE GENOMIC DNA]</scope>
    <source>
        <strain evidence="3 4">CP48</strain>
    </source>
</reference>
<dbReference type="NCBIfam" id="TIGR01409">
    <property type="entry name" value="TAT_signal_seq"/>
    <property type="match status" value="1"/>
</dbReference>
<keyword evidence="2" id="KW-0812">Transmembrane</keyword>
<feature type="transmembrane region" description="Helical" evidence="2">
    <location>
        <begin position="12"/>
        <end position="31"/>
    </location>
</feature>
<dbReference type="RefSeq" id="WP_071959616.1">
    <property type="nucleotide sequence ID" value="NZ_CP018024.1"/>
</dbReference>
<organism evidence="3 4">
    <name type="scientific">Alteromonas mediterranea</name>
    <dbReference type="NCBI Taxonomy" id="314275"/>
    <lineage>
        <taxon>Bacteria</taxon>
        <taxon>Pseudomonadati</taxon>
        <taxon>Pseudomonadota</taxon>
        <taxon>Gammaproteobacteria</taxon>
        <taxon>Alteromonadales</taxon>
        <taxon>Alteromonadaceae</taxon>
        <taxon>Alteromonas/Salinimonas group</taxon>
        <taxon>Alteromonas</taxon>
    </lineage>
</organism>